<sequence>MNLEPSAWRRRTQSSKAVATSASASVWWYVTVCIALGVSLVESQGLQAIPPRLYVKNLSRNVNLLCKSDKPIEDCSVKIPGYLQWSTADDSGLPSGIGPYGDGWSKGECGVRFMVVKSANEGKFFCNVTVGGQVFQESIDITLTVTPEPTEIEIGKDTEISKGGYRENQTLTARCISQDGVPMSNLSWYLDDDLLDSSLLGEIQLKNRTDNRGKTLVTVEQELRYFLTAQDNGKRIICRASHFAIGKGFYRAFLPLNIHFAPLPTPTVDIRDSPNEMINVTIKANPRPSTSWYVKGQTIEEGLTNGPYQAYIPKDLGNGNFQVILKINEPTEQTELIELQATNGLGSRTYVIKGSKYLENEIPDDDVDDVDEKGRNGAVFWLISIWTFCTSVIFTCLLR</sequence>
<comment type="subcellular location">
    <subcellularLocation>
        <location evidence="1">Membrane</location>
    </subcellularLocation>
</comment>
<dbReference type="InterPro" id="IPR013783">
    <property type="entry name" value="Ig-like_fold"/>
</dbReference>
<evidence type="ECO:0000256" key="1">
    <source>
        <dbReference type="ARBA" id="ARBA00004370"/>
    </source>
</evidence>
<dbReference type="GO" id="GO:0016020">
    <property type="term" value="C:membrane"/>
    <property type="evidence" value="ECO:0007669"/>
    <property type="project" value="UniProtKB-SubCell"/>
</dbReference>
<keyword evidence="6" id="KW-1015">Disulfide bond</keyword>
<dbReference type="GO" id="GO:0007157">
    <property type="term" value="P:heterophilic cell-cell adhesion via plasma membrane cell adhesion molecules"/>
    <property type="evidence" value="ECO:0007669"/>
    <property type="project" value="TreeGrafter"/>
</dbReference>
<dbReference type="InterPro" id="IPR051427">
    <property type="entry name" value="Nectin/Nectin-like"/>
</dbReference>
<accession>A0A8D8G967</accession>
<dbReference type="InterPro" id="IPR007110">
    <property type="entry name" value="Ig-like_dom"/>
</dbReference>
<keyword evidence="7" id="KW-0325">Glycoprotein</keyword>
<evidence type="ECO:0000256" key="7">
    <source>
        <dbReference type="ARBA" id="ARBA00023180"/>
    </source>
</evidence>
<dbReference type="GO" id="GO:0005912">
    <property type="term" value="C:adherens junction"/>
    <property type="evidence" value="ECO:0007669"/>
    <property type="project" value="TreeGrafter"/>
</dbReference>
<dbReference type="PANTHER" id="PTHR23277">
    <property type="entry name" value="NECTIN-RELATED"/>
    <property type="match status" value="1"/>
</dbReference>
<dbReference type="Pfam" id="PF08205">
    <property type="entry name" value="C2-set_2"/>
    <property type="match status" value="1"/>
</dbReference>
<evidence type="ECO:0000256" key="5">
    <source>
        <dbReference type="ARBA" id="ARBA00023136"/>
    </source>
</evidence>
<keyword evidence="4" id="KW-0130">Cell adhesion</keyword>
<keyword evidence="5 8" id="KW-0472">Membrane</keyword>
<keyword evidence="8" id="KW-1133">Transmembrane helix</keyword>
<feature type="transmembrane region" description="Helical" evidence="8">
    <location>
        <begin position="378"/>
        <end position="398"/>
    </location>
</feature>
<dbReference type="GO" id="GO:0007156">
    <property type="term" value="P:homophilic cell adhesion via plasma membrane adhesion molecules"/>
    <property type="evidence" value="ECO:0007669"/>
    <property type="project" value="TreeGrafter"/>
</dbReference>
<dbReference type="InterPro" id="IPR013162">
    <property type="entry name" value="CD80_C2-set"/>
</dbReference>
<evidence type="ECO:0000256" key="2">
    <source>
        <dbReference type="ARBA" id="ARBA00022729"/>
    </source>
</evidence>
<keyword evidence="2" id="KW-0732">Signal</keyword>
<dbReference type="PROSITE" id="PS50835">
    <property type="entry name" value="IG_LIKE"/>
    <property type="match status" value="1"/>
</dbReference>
<dbReference type="AlphaFoldDB" id="A0A8D8G967"/>
<protein>
    <submittedName>
        <fullName evidence="10">Fasciclin-3</fullName>
    </submittedName>
</protein>
<dbReference type="SUPFAM" id="SSF48726">
    <property type="entry name" value="Immunoglobulin"/>
    <property type="match status" value="1"/>
</dbReference>
<feature type="domain" description="Ig-like" evidence="9">
    <location>
        <begin position="147"/>
        <end position="242"/>
    </location>
</feature>
<proteinExistence type="predicted"/>
<evidence type="ECO:0000313" key="10">
    <source>
        <dbReference type="EMBL" id="CAG6501147.1"/>
    </source>
</evidence>
<keyword evidence="3" id="KW-0677">Repeat</keyword>
<evidence type="ECO:0000256" key="8">
    <source>
        <dbReference type="SAM" id="Phobius"/>
    </source>
</evidence>
<evidence type="ECO:0000256" key="4">
    <source>
        <dbReference type="ARBA" id="ARBA00022889"/>
    </source>
</evidence>
<dbReference type="EMBL" id="HBUE01141856">
    <property type="protein sequence ID" value="CAG6501147.1"/>
    <property type="molecule type" value="Transcribed_RNA"/>
</dbReference>
<evidence type="ECO:0000256" key="3">
    <source>
        <dbReference type="ARBA" id="ARBA00022737"/>
    </source>
</evidence>
<reference evidence="10" key="1">
    <citation type="submission" date="2021-05" db="EMBL/GenBank/DDBJ databases">
        <authorList>
            <person name="Alioto T."/>
            <person name="Alioto T."/>
            <person name="Gomez Garrido J."/>
        </authorList>
    </citation>
    <scope>NUCLEOTIDE SEQUENCE</scope>
</reference>
<dbReference type="Gene3D" id="2.60.40.10">
    <property type="entry name" value="Immunoglobulins"/>
    <property type="match status" value="1"/>
</dbReference>
<name>A0A8D8G967_CULPI</name>
<evidence type="ECO:0000256" key="6">
    <source>
        <dbReference type="ARBA" id="ARBA00023157"/>
    </source>
</evidence>
<organism evidence="10">
    <name type="scientific">Culex pipiens</name>
    <name type="common">House mosquito</name>
    <dbReference type="NCBI Taxonomy" id="7175"/>
    <lineage>
        <taxon>Eukaryota</taxon>
        <taxon>Metazoa</taxon>
        <taxon>Ecdysozoa</taxon>
        <taxon>Arthropoda</taxon>
        <taxon>Hexapoda</taxon>
        <taxon>Insecta</taxon>
        <taxon>Pterygota</taxon>
        <taxon>Neoptera</taxon>
        <taxon>Endopterygota</taxon>
        <taxon>Diptera</taxon>
        <taxon>Nematocera</taxon>
        <taxon>Culicoidea</taxon>
        <taxon>Culicidae</taxon>
        <taxon>Culicinae</taxon>
        <taxon>Culicini</taxon>
        <taxon>Culex</taxon>
        <taxon>Culex</taxon>
    </lineage>
</organism>
<evidence type="ECO:0000259" key="9">
    <source>
        <dbReference type="PROSITE" id="PS50835"/>
    </source>
</evidence>
<dbReference type="PANTHER" id="PTHR23277:SF108">
    <property type="entry name" value="FASCICLIN-3"/>
    <property type="match status" value="1"/>
</dbReference>
<keyword evidence="8" id="KW-0812">Transmembrane</keyword>
<dbReference type="InterPro" id="IPR036179">
    <property type="entry name" value="Ig-like_dom_sf"/>
</dbReference>